<feature type="domain" description="Aminoacyl-transfer RNA synthetases class-II family profile" evidence="5">
    <location>
        <begin position="20"/>
        <end position="386"/>
    </location>
</feature>
<dbReference type="InterPro" id="IPR045864">
    <property type="entry name" value="aa-tRNA-synth_II/BPL/LPL"/>
</dbReference>
<evidence type="ECO:0000313" key="6">
    <source>
        <dbReference type="EMBL" id="MBB3996650.1"/>
    </source>
</evidence>
<dbReference type="PIRSF" id="PIRSF001549">
    <property type="entry name" value="His-tRNA_synth"/>
    <property type="match status" value="1"/>
</dbReference>
<feature type="binding site" evidence="4">
    <location>
        <position position="326"/>
    </location>
    <ligand>
        <name>L-histidine</name>
        <dbReference type="ChEBI" id="CHEBI:57595"/>
    </ligand>
</feature>
<dbReference type="InterPro" id="IPR004516">
    <property type="entry name" value="HisRS/HisZ"/>
</dbReference>
<dbReference type="SUPFAM" id="SSF55681">
    <property type="entry name" value="Class II aaRS and biotin synthetases"/>
    <property type="match status" value="1"/>
</dbReference>
<evidence type="ECO:0000256" key="3">
    <source>
        <dbReference type="ARBA" id="ARBA00023102"/>
    </source>
</evidence>
<dbReference type="PANTHER" id="PTHR43707:SF1">
    <property type="entry name" value="HISTIDINE--TRNA LIGASE, MITOCHONDRIAL-RELATED"/>
    <property type="match status" value="1"/>
</dbReference>
<dbReference type="Gene3D" id="3.30.930.10">
    <property type="entry name" value="Bira Bifunctional Protein, Domain 2"/>
    <property type="match status" value="1"/>
</dbReference>
<dbReference type="PROSITE" id="PS50862">
    <property type="entry name" value="AA_TRNA_LIGASE_II"/>
    <property type="match status" value="1"/>
</dbReference>
<feature type="binding site" evidence="4">
    <location>
        <begin position="330"/>
        <end position="331"/>
    </location>
    <ligand>
        <name>L-histidine</name>
        <dbReference type="ChEBI" id="CHEBI:57595"/>
    </ligand>
</feature>
<evidence type="ECO:0000313" key="7">
    <source>
        <dbReference type="Proteomes" id="UP000542776"/>
    </source>
</evidence>
<reference evidence="6 7" key="1">
    <citation type="submission" date="2020-08" db="EMBL/GenBank/DDBJ databases">
        <title>Genomic Encyclopedia of Type Strains, Phase IV (KMG-IV): sequencing the most valuable type-strain genomes for metagenomic binning, comparative biology and taxonomic classification.</title>
        <authorList>
            <person name="Goeker M."/>
        </authorList>
    </citation>
    <scope>NUCLEOTIDE SEQUENCE [LARGE SCALE GENOMIC DNA]</scope>
    <source>
        <strain evidence="6 7">DSM 102238</strain>
    </source>
</reference>
<sequence length="386" mass="40901">MISIERSAGPTAEGSPVDLALARLFHAAGAVTVSTPILQRAEPYLDTAGEDLRRRIFLTRGEAGETLCLRPDFTIPVCLAHIAGGEGLPRRYAYHGLVFRQHRDGAAEFRQAGIESLGDDDRAAADARTLADALAGLGACGIAETAPLEIVLGDQALFEAFLGALALPAGWQRRLVRTFGRDDLLDAALNALAREGEASSARLPPEIRALVEAGSVKALADHVAGLMEEGGLPPHRGRTPREIAVRLFEKVELAETRMTPASLARLRRFLALDCPLAEAPGALAALEADTGVDLGPALAFFRQRNDALAAAGVDLGRLRYRAAFGRAIDYYTGLVFEARRPGAAEPLAGGGRYDRLVGYLGAARPIPAVGFSLWLDRISAVAGETA</sequence>
<evidence type="ECO:0000256" key="1">
    <source>
        <dbReference type="ARBA" id="ARBA00011738"/>
    </source>
</evidence>
<organism evidence="6 7">
    <name type="scientific">Aureimonas pseudogalii</name>
    <dbReference type="NCBI Taxonomy" id="1744844"/>
    <lineage>
        <taxon>Bacteria</taxon>
        <taxon>Pseudomonadati</taxon>
        <taxon>Pseudomonadota</taxon>
        <taxon>Alphaproteobacteria</taxon>
        <taxon>Hyphomicrobiales</taxon>
        <taxon>Aurantimonadaceae</taxon>
        <taxon>Aureimonas</taxon>
    </lineage>
</organism>
<dbReference type="AlphaFoldDB" id="A0A7W6H2H6"/>
<keyword evidence="6" id="KW-0808">Transferase</keyword>
<dbReference type="GO" id="GO:0000105">
    <property type="term" value="P:L-histidine biosynthetic process"/>
    <property type="evidence" value="ECO:0007669"/>
    <property type="project" value="UniProtKB-KW"/>
</dbReference>
<dbReference type="GO" id="GO:0005737">
    <property type="term" value="C:cytoplasm"/>
    <property type="evidence" value="ECO:0007669"/>
    <property type="project" value="InterPro"/>
</dbReference>
<dbReference type="InterPro" id="IPR041715">
    <property type="entry name" value="HisRS-like_core"/>
</dbReference>
<keyword evidence="3" id="KW-0368">Histidine biosynthesis</keyword>
<comment type="subunit">
    <text evidence="1">Homodimer.</text>
</comment>
<feature type="binding site" evidence="4">
    <location>
        <begin position="72"/>
        <end position="74"/>
    </location>
    <ligand>
        <name>L-histidine</name>
        <dbReference type="ChEBI" id="CHEBI:57595"/>
    </ligand>
</feature>
<dbReference type="RefSeq" id="WP_183197458.1">
    <property type="nucleotide sequence ID" value="NZ_JACIEK010000001.1"/>
</dbReference>
<name>A0A7W6H2H6_9HYPH</name>
<feature type="binding site" evidence="4">
    <location>
        <position position="115"/>
    </location>
    <ligand>
        <name>L-histidine</name>
        <dbReference type="ChEBI" id="CHEBI:57595"/>
    </ligand>
</feature>
<evidence type="ECO:0000256" key="4">
    <source>
        <dbReference type="PIRSR" id="PIRSR001549-1"/>
    </source>
</evidence>
<gene>
    <name evidence="6" type="ORF">GGR04_000471</name>
</gene>
<dbReference type="NCBIfam" id="NF008951">
    <property type="entry name" value="PRK12295.1-4"/>
    <property type="match status" value="1"/>
</dbReference>
<keyword evidence="3" id="KW-0028">Amino-acid biosynthesis</keyword>
<dbReference type="InterPro" id="IPR006195">
    <property type="entry name" value="aa-tRNA-synth_II"/>
</dbReference>
<protein>
    <recommendedName>
        <fullName evidence="2">Histidine--tRNA ligase</fullName>
    </recommendedName>
</protein>
<accession>A0A7W6H2H6</accession>
<keyword evidence="6" id="KW-0328">Glycosyltransferase</keyword>
<evidence type="ECO:0000256" key="2">
    <source>
        <dbReference type="ARBA" id="ARBA00017399"/>
    </source>
</evidence>
<dbReference type="GO" id="GO:0004821">
    <property type="term" value="F:histidine-tRNA ligase activity"/>
    <property type="evidence" value="ECO:0007669"/>
    <property type="project" value="TreeGrafter"/>
</dbReference>
<dbReference type="Pfam" id="PF13393">
    <property type="entry name" value="tRNA-synt_His"/>
    <property type="match status" value="2"/>
</dbReference>
<comment type="caution">
    <text evidence="6">The sequence shown here is derived from an EMBL/GenBank/DDBJ whole genome shotgun (WGS) entry which is preliminary data.</text>
</comment>
<feature type="binding site" evidence="4">
    <location>
        <position position="111"/>
    </location>
    <ligand>
        <name>L-histidine</name>
        <dbReference type="ChEBI" id="CHEBI:57595"/>
    </ligand>
</feature>
<proteinExistence type="predicted"/>
<dbReference type="GO" id="GO:0006427">
    <property type="term" value="P:histidyl-tRNA aminoacylation"/>
    <property type="evidence" value="ECO:0007669"/>
    <property type="project" value="TreeGrafter"/>
</dbReference>
<evidence type="ECO:0000259" key="5">
    <source>
        <dbReference type="PROSITE" id="PS50862"/>
    </source>
</evidence>
<feature type="binding site" evidence="4">
    <location>
        <position position="100"/>
    </location>
    <ligand>
        <name>L-histidine</name>
        <dbReference type="ChEBI" id="CHEBI:57595"/>
    </ligand>
</feature>
<keyword evidence="7" id="KW-1185">Reference proteome</keyword>
<dbReference type="GO" id="GO:0016757">
    <property type="term" value="F:glycosyltransferase activity"/>
    <property type="evidence" value="ECO:0007669"/>
    <property type="project" value="UniProtKB-KW"/>
</dbReference>
<dbReference type="PANTHER" id="PTHR43707">
    <property type="entry name" value="HISTIDYL-TRNA SYNTHETASE"/>
    <property type="match status" value="1"/>
</dbReference>
<dbReference type="Proteomes" id="UP000542776">
    <property type="component" value="Unassembled WGS sequence"/>
</dbReference>
<dbReference type="EMBL" id="JACIEK010000001">
    <property type="protein sequence ID" value="MBB3996650.1"/>
    <property type="molecule type" value="Genomic_DNA"/>
</dbReference>